<dbReference type="Gene3D" id="3.40.50.300">
    <property type="entry name" value="P-loop containing nucleotide triphosphate hydrolases"/>
    <property type="match status" value="1"/>
</dbReference>
<keyword evidence="10" id="KW-1185">Reference proteome</keyword>
<feature type="compositionally biased region" description="Basic and acidic residues" evidence="7">
    <location>
        <begin position="167"/>
        <end position="178"/>
    </location>
</feature>
<dbReference type="GO" id="GO:0005525">
    <property type="term" value="F:GTP binding"/>
    <property type="evidence" value="ECO:0007669"/>
    <property type="project" value="UniProtKB-KW"/>
</dbReference>
<evidence type="ECO:0000256" key="6">
    <source>
        <dbReference type="ARBA" id="ARBA00023134"/>
    </source>
</evidence>
<protein>
    <recommendedName>
        <fullName evidence="8">EngB-type G domain-containing protein</fullName>
    </recommendedName>
</protein>
<dbReference type="InterPro" id="IPR006073">
    <property type="entry name" value="GTP-bd"/>
</dbReference>
<organism evidence="9 10">
    <name type="scientific">Prunus armeniaca</name>
    <name type="common">Apricot</name>
    <name type="synonym">Armeniaca vulgaris</name>
    <dbReference type="NCBI Taxonomy" id="36596"/>
    <lineage>
        <taxon>Eukaryota</taxon>
        <taxon>Viridiplantae</taxon>
        <taxon>Streptophyta</taxon>
        <taxon>Embryophyta</taxon>
        <taxon>Tracheophyta</taxon>
        <taxon>Spermatophyta</taxon>
        <taxon>Magnoliopsida</taxon>
        <taxon>eudicotyledons</taxon>
        <taxon>Gunneridae</taxon>
        <taxon>Pentapetalae</taxon>
        <taxon>rosids</taxon>
        <taxon>fabids</taxon>
        <taxon>Rosales</taxon>
        <taxon>Rosaceae</taxon>
        <taxon>Amygdaloideae</taxon>
        <taxon>Amygdaleae</taxon>
        <taxon>Prunus</taxon>
    </lineage>
</organism>
<evidence type="ECO:0000256" key="5">
    <source>
        <dbReference type="ARBA" id="ARBA00022842"/>
    </source>
</evidence>
<dbReference type="EMBL" id="CAEKKB010000006">
    <property type="protein sequence ID" value="CAB4312370.1"/>
    <property type="molecule type" value="Genomic_DNA"/>
</dbReference>
<feature type="domain" description="EngB-type G" evidence="8">
    <location>
        <begin position="400"/>
        <end position="575"/>
    </location>
</feature>
<feature type="region of interest" description="Disordered" evidence="7">
    <location>
        <begin position="19"/>
        <end position="49"/>
    </location>
</feature>
<comment type="similarity">
    <text evidence="2">Belongs to the TRAFAC class TrmE-Era-EngA-EngB-Septin-like GTPase superfamily. EngB GTPase family.</text>
</comment>
<dbReference type="GO" id="GO:0046872">
    <property type="term" value="F:metal ion binding"/>
    <property type="evidence" value="ECO:0007669"/>
    <property type="project" value="UniProtKB-KW"/>
</dbReference>
<proteinExistence type="inferred from homology"/>
<name>A0A6J5XEU2_PRUAR</name>
<evidence type="ECO:0000313" key="9">
    <source>
        <dbReference type="EMBL" id="CAB4312370.1"/>
    </source>
</evidence>
<gene>
    <name evidence="9" type="ORF">ORAREDHAP_LOCUS34767</name>
</gene>
<dbReference type="HAMAP" id="MF_00321">
    <property type="entry name" value="GTPase_EngB"/>
    <property type="match status" value="1"/>
</dbReference>
<feature type="compositionally biased region" description="Polar residues" evidence="7">
    <location>
        <begin position="155"/>
        <end position="165"/>
    </location>
</feature>
<dbReference type="NCBIfam" id="TIGR03598">
    <property type="entry name" value="GTPase_YsxC"/>
    <property type="match status" value="1"/>
</dbReference>
<feature type="compositionally biased region" description="Polar residues" evidence="7">
    <location>
        <begin position="113"/>
        <end position="131"/>
    </location>
</feature>
<accession>A0A6J5XEU2</accession>
<dbReference type="InterPro" id="IPR019987">
    <property type="entry name" value="GTP-bd_ribosome_bio_YsxC"/>
</dbReference>
<feature type="compositionally biased region" description="Polar residues" evidence="7">
    <location>
        <begin position="239"/>
        <end position="250"/>
    </location>
</feature>
<dbReference type="Proteomes" id="UP000507245">
    <property type="component" value="Unassembled WGS sequence"/>
</dbReference>
<keyword evidence="3" id="KW-0479">Metal-binding</keyword>
<dbReference type="Pfam" id="PF01926">
    <property type="entry name" value="MMR_HSR1"/>
    <property type="match status" value="1"/>
</dbReference>
<dbReference type="InterPro" id="IPR030393">
    <property type="entry name" value="G_ENGB_dom"/>
</dbReference>
<evidence type="ECO:0000256" key="2">
    <source>
        <dbReference type="ARBA" id="ARBA00009638"/>
    </source>
</evidence>
<evidence type="ECO:0000256" key="1">
    <source>
        <dbReference type="ARBA" id="ARBA00001946"/>
    </source>
</evidence>
<dbReference type="SUPFAM" id="SSF52540">
    <property type="entry name" value="P-loop containing nucleoside triphosphate hydrolases"/>
    <property type="match status" value="1"/>
</dbReference>
<feature type="compositionally biased region" description="Basic and acidic residues" evidence="7">
    <location>
        <begin position="200"/>
        <end position="213"/>
    </location>
</feature>
<dbReference type="OrthoDB" id="391988at2759"/>
<evidence type="ECO:0000256" key="3">
    <source>
        <dbReference type="ARBA" id="ARBA00022723"/>
    </source>
</evidence>
<dbReference type="PANTHER" id="PTHR47560">
    <property type="entry name" value="EXPRESSED PROTEIN"/>
    <property type="match status" value="1"/>
</dbReference>
<dbReference type="CDD" id="cd01876">
    <property type="entry name" value="YihA_EngB"/>
    <property type="match status" value="1"/>
</dbReference>
<dbReference type="AlphaFoldDB" id="A0A6J5XEU2"/>
<evidence type="ECO:0000256" key="4">
    <source>
        <dbReference type="ARBA" id="ARBA00022741"/>
    </source>
</evidence>
<reference evidence="10" key="1">
    <citation type="journal article" date="2020" name="Genome Biol.">
        <title>Gamete binning: chromosome-level and haplotype-resolved genome assembly enabled by high-throughput single-cell sequencing of gamete genomes.</title>
        <authorList>
            <person name="Campoy J.A."/>
            <person name="Sun H."/>
            <person name="Goel M."/>
            <person name="Jiao W.-B."/>
            <person name="Folz-Donahue K."/>
            <person name="Wang N."/>
            <person name="Rubio M."/>
            <person name="Liu C."/>
            <person name="Kukat C."/>
            <person name="Ruiz D."/>
            <person name="Huettel B."/>
            <person name="Schneeberger K."/>
        </authorList>
    </citation>
    <scope>NUCLEOTIDE SEQUENCE [LARGE SCALE GENOMIC DNA]</scope>
    <source>
        <strain evidence="10">cv. Rojo Pasion</strain>
    </source>
</reference>
<keyword evidence="4" id="KW-0547">Nucleotide-binding</keyword>
<dbReference type="PANTHER" id="PTHR47560:SF1">
    <property type="entry name" value="EXPRESSED PROTEIN"/>
    <property type="match status" value="1"/>
</dbReference>
<dbReference type="PROSITE" id="PS51706">
    <property type="entry name" value="G_ENGB"/>
    <property type="match status" value="1"/>
</dbReference>
<keyword evidence="5" id="KW-0460">Magnesium</keyword>
<evidence type="ECO:0000313" key="10">
    <source>
        <dbReference type="Proteomes" id="UP000507245"/>
    </source>
</evidence>
<evidence type="ECO:0000259" key="8">
    <source>
        <dbReference type="PROSITE" id="PS51706"/>
    </source>
</evidence>
<keyword evidence="6" id="KW-0342">GTP-binding</keyword>
<dbReference type="InterPro" id="IPR027417">
    <property type="entry name" value="P-loop_NTPase"/>
</dbReference>
<evidence type="ECO:0000256" key="7">
    <source>
        <dbReference type="SAM" id="MobiDB-lite"/>
    </source>
</evidence>
<sequence length="578" mass="65320">MSAEAKLRYKLNKKIKIPVGNSKFSNNGRKKADSTTLYDSEKGKKGNLKPLVTGKKFHATEEGSRGVLDKREKFNSVNSDRRRKRIYGDQDAAGETMRFSNSEAPYRKALSRKGQNQVKDSSFDNENNVSRSKLRPRPTWGSNGLQRTAFGTKRFSPTSPKVSNKTKIKDDFVNEKNNSRSPLHPRSIWGSNGLENAASETKRFSSKDRRAKQVDNQASALKKHNKFKPDLSNRLDPSCESSPHISFSNSAKRKLRDKKILDEESQVIDGQPKKRKRIRLDPHDISNKRFDDTIVINESTKEKEKDEVEKAEISKNAQFRAIQPSPSILKYVEDNLLGRRRMIELRRAGYNTELSAPLDNIPSSTSSERERSKMKEMYIFKNKLTFFAAAKVSSSFPPPDLPEIAFAGRSNVGKSSLLNALTRQWGVVRTSDKPGLTQTINFFNLGSKLSLVDLPGYGFAYAKEEVKDAWVELVKEYVSTRVGLKRVCLLIDTKWGMKPRDHELIDLMERAQTKYQILLTKTDTVFPIDVARRAMQIEESLKANKSLVQPAVMVSSKSGAGIRSLRTVLAKIARVAKV</sequence>
<feature type="region of interest" description="Disordered" evidence="7">
    <location>
        <begin position="80"/>
        <end position="253"/>
    </location>
</feature>
<comment type="cofactor">
    <cofactor evidence="1">
        <name>Mg(2+)</name>
        <dbReference type="ChEBI" id="CHEBI:18420"/>
    </cofactor>
</comment>